<organism evidence="11 13">
    <name type="scientific">Legionella quateirensis</name>
    <dbReference type="NCBI Taxonomy" id="45072"/>
    <lineage>
        <taxon>Bacteria</taxon>
        <taxon>Pseudomonadati</taxon>
        <taxon>Pseudomonadota</taxon>
        <taxon>Gammaproteobacteria</taxon>
        <taxon>Legionellales</taxon>
        <taxon>Legionellaceae</taxon>
        <taxon>Legionella</taxon>
    </lineage>
</organism>
<dbReference type="PROSITE" id="PS50305">
    <property type="entry name" value="SIRTUIN"/>
    <property type="match status" value="1"/>
</dbReference>
<evidence type="ECO:0000256" key="6">
    <source>
        <dbReference type="ARBA" id="ARBA00035033"/>
    </source>
</evidence>
<dbReference type="Pfam" id="PF13289">
    <property type="entry name" value="SIR2_2"/>
    <property type="match status" value="1"/>
</dbReference>
<dbReference type="CDD" id="cd01406">
    <property type="entry name" value="SIR2-like"/>
    <property type="match status" value="1"/>
</dbReference>
<reference evidence="10 12" key="1">
    <citation type="submission" date="2015-11" db="EMBL/GenBank/DDBJ databases">
        <title>Genomic analysis of 38 Legionella species identifies large and diverse effector repertoires.</title>
        <authorList>
            <person name="Burstein D."/>
            <person name="Amaro F."/>
            <person name="Zusman T."/>
            <person name="Lifshitz Z."/>
            <person name="Cohen O."/>
            <person name="Gilbert J.A."/>
            <person name="Pupko T."/>
            <person name="Shuman H.A."/>
            <person name="Segal G."/>
        </authorList>
    </citation>
    <scope>NUCLEOTIDE SEQUENCE [LARGE SCALE GENOMIC DNA]</scope>
    <source>
        <strain evidence="10 12">ATCC 49507</strain>
    </source>
</reference>
<evidence type="ECO:0000313" key="11">
    <source>
        <dbReference type="EMBL" id="STY18863.1"/>
    </source>
</evidence>
<evidence type="ECO:0000256" key="4">
    <source>
        <dbReference type="ARBA" id="ARBA00034327"/>
    </source>
</evidence>
<comment type="catalytic activity">
    <reaction evidence="7">
        <text>NAD(+) + H2O = ADP-D-ribose + nicotinamide + H(+)</text>
        <dbReference type="Rhea" id="RHEA:16301"/>
        <dbReference type="ChEBI" id="CHEBI:15377"/>
        <dbReference type="ChEBI" id="CHEBI:15378"/>
        <dbReference type="ChEBI" id="CHEBI:17154"/>
        <dbReference type="ChEBI" id="CHEBI:57540"/>
        <dbReference type="ChEBI" id="CHEBI:57967"/>
        <dbReference type="EC" id="3.2.2.5"/>
    </reaction>
    <physiologicalReaction direction="left-to-right" evidence="7">
        <dbReference type="Rhea" id="RHEA:16302"/>
    </physiologicalReaction>
</comment>
<evidence type="ECO:0000259" key="9">
    <source>
        <dbReference type="PROSITE" id="PS50305"/>
    </source>
</evidence>
<dbReference type="Proteomes" id="UP000254230">
    <property type="component" value="Unassembled WGS sequence"/>
</dbReference>
<keyword evidence="12" id="KW-1185">Reference proteome</keyword>
<dbReference type="STRING" id="45072.Lqua_2468"/>
<evidence type="ECO:0000256" key="8">
    <source>
        <dbReference type="PROSITE-ProRule" id="PRU00236"/>
    </source>
</evidence>
<evidence type="ECO:0000256" key="1">
    <source>
        <dbReference type="ARBA" id="ARBA00022801"/>
    </source>
</evidence>
<evidence type="ECO:0000256" key="7">
    <source>
        <dbReference type="ARBA" id="ARBA00047575"/>
    </source>
</evidence>
<dbReference type="EC" id="3.2.2.5" evidence="4"/>
<proteinExistence type="inferred from homology"/>
<reference evidence="11 13" key="2">
    <citation type="submission" date="2018-06" db="EMBL/GenBank/DDBJ databases">
        <authorList>
            <consortium name="Pathogen Informatics"/>
            <person name="Doyle S."/>
        </authorList>
    </citation>
    <scope>NUCLEOTIDE SEQUENCE [LARGE SCALE GENOMIC DNA]</scope>
    <source>
        <strain evidence="11 13">NCTC12376</strain>
    </source>
</reference>
<dbReference type="EMBL" id="LNYR01000034">
    <property type="protein sequence ID" value="KTD46365.1"/>
    <property type="molecule type" value="Genomic_DNA"/>
</dbReference>
<dbReference type="Proteomes" id="UP000054639">
    <property type="component" value="Unassembled WGS sequence"/>
</dbReference>
<dbReference type="SUPFAM" id="SSF52467">
    <property type="entry name" value="DHS-like NAD/FAD-binding domain"/>
    <property type="match status" value="1"/>
</dbReference>
<evidence type="ECO:0000313" key="10">
    <source>
        <dbReference type="EMBL" id="KTD46365.1"/>
    </source>
</evidence>
<dbReference type="RefSeq" id="WP_058474608.1">
    <property type="nucleotide sequence ID" value="NZ_CAAAIL010000001.1"/>
</dbReference>
<protein>
    <recommendedName>
        <fullName evidence="6">NAD(+) hydrolase ThsA</fullName>
        <ecNumber evidence="4">3.2.2.5</ecNumber>
    </recommendedName>
</protein>
<dbReference type="InterPro" id="IPR041486">
    <property type="entry name" value="ThsA_STALD"/>
</dbReference>
<feature type="domain" description="Deacetylase sirtuin-type" evidence="9">
    <location>
        <begin position="1"/>
        <end position="261"/>
    </location>
</feature>
<name>A0A378KWF1_9GAMM</name>
<dbReference type="OrthoDB" id="95129at2"/>
<keyword evidence="2" id="KW-0520">NAD</keyword>
<evidence type="ECO:0000313" key="12">
    <source>
        <dbReference type="Proteomes" id="UP000054639"/>
    </source>
</evidence>
<dbReference type="AlphaFoldDB" id="A0A378KWF1"/>
<dbReference type="GO" id="GO:0003953">
    <property type="term" value="F:NAD+ nucleosidase activity"/>
    <property type="evidence" value="ECO:0007669"/>
    <property type="project" value="UniProtKB-EC"/>
</dbReference>
<keyword evidence="3" id="KW-0051">Antiviral defense</keyword>
<dbReference type="Pfam" id="PF18185">
    <property type="entry name" value="STALD"/>
    <property type="match status" value="1"/>
</dbReference>
<dbReference type="InterPro" id="IPR026590">
    <property type="entry name" value="Ssirtuin_cat_dom"/>
</dbReference>
<dbReference type="GO" id="GO:0051607">
    <property type="term" value="P:defense response to virus"/>
    <property type="evidence" value="ECO:0007669"/>
    <property type="project" value="UniProtKB-KW"/>
</dbReference>
<evidence type="ECO:0000313" key="13">
    <source>
        <dbReference type="Proteomes" id="UP000254230"/>
    </source>
</evidence>
<dbReference type="InterPro" id="IPR029035">
    <property type="entry name" value="DHS-like_NAD/FAD-binding_dom"/>
</dbReference>
<comment type="caution">
    <text evidence="8">Lacks conserved residue(s) required for the propagation of feature annotation.</text>
</comment>
<accession>A0A378KWF1</accession>
<comment type="similarity">
    <text evidence="5">Belongs to the soluble Thoeris ThsA family.</text>
</comment>
<gene>
    <name evidence="10" type="ORF">Lqua_2468</name>
    <name evidence="11" type="ORF">NCTC12376_02688</name>
</gene>
<sequence length="477" mass="54195">MNRDIKQFIKQYLKEIEADNAAIFAGAGLSAPAGFVNWKELLRPLVDELGLDIDKEQDLVSLAQFHNNEHGRHRINQQLINELSSNKEPSDSHRILAKLPISTYWTTNYDRLIEDALKENGKIVDAKYTNNHLATTKPRRDVVVYKMHGDIEHPDQTVLTKDDYEKYTIDYEPFVNALSGDLVSKTFLFLGFSFTDPNLDYILSRIRIYFKKNQRQHYCIFKSCNAKEYDSDAEFQHANTKQQLVISDLRRFNIKALLVEEYSEIPKILNAIERAFSRKTVFISGSASDFGQWSQVDTELALSTLSITMIDQGYKIATGVGLGIGNAIISGAISEIYRNGIGHVEDFLIMRPFPQFIADEDEREATWKQYRKDLIGHAGIALFIMGNKIINGKVANADGVRKEFEIAKDLGLLLVPVGGSEFMSRELWEEINTSFGDYFPNSSDDIKKAFEALGKPIEKPNELISIVIDFLNLLSKE</sequence>
<evidence type="ECO:0000256" key="2">
    <source>
        <dbReference type="ARBA" id="ARBA00023027"/>
    </source>
</evidence>
<evidence type="ECO:0000256" key="3">
    <source>
        <dbReference type="ARBA" id="ARBA00023118"/>
    </source>
</evidence>
<dbReference type="EMBL" id="UGOW01000001">
    <property type="protein sequence ID" value="STY18863.1"/>
    <property type="molecule type" value="Genomic_DNA"/>
</dbReference>
<keyword evidence="1" id="KW-0378">Hydrolase</keyword>
<evidence type="ECO:0000256" key="5">
    <source>
        <dbReference type="ARBA" id="ARBA00035014"/>
    </source>
</evidence>